<dbReference type="EMBL" id="AP023189">
    <property type="protein sequence ID" value="BCG22680.1"/>
    <property type="molecule type" value="Genomic_DNA"/>
</dbReference>
<evidence type="ECO:0000256" key="2">
    <source>
        <dbReference type="SAM" id="SignalP"/>
    </source>
</evidence>
<evidence type="ECO:0000313" key="5">
    <source>
        <dbReference type="Proteomes" id="UP000509383"/>
    </source>
</evidence>
<protein>
    <submittedName>
        <fullName evidence="3">Lipoprotein</fullName>
    </submittedName>
</protein>
<reference evidence="3 5" key="1">
    <citation type="submission" date="2020-05" db="EMBL/GenBank/DDBJ databases">
        <title>Characterization of novel class B3 metallo-beta-lactamase from novel Pseudomonas species.</title>
        <authorList>
            <person name="Yamada K."/>
            <person name="Aoki K."/>
            <person name="Ishii Y."/>
        </authorList>
    </citation>
    <scope>NUCLEOTIDE SEQUENCE [LARGE SCALE GENOMIC DNA]</scope>
    <source>
        <strain evidence="3 5">TUM18999</strain>
        <strain evidence="4 6">TUM20286</strain>
    </source>
</reference>
<gene>
    <name evidence="3" type="ORF">TUM18999_08710</name>
    <name evidence="4" type="ORF">TUM20286_46980</name>
</gene>
<feature type="region of interest" description="Disordered" evidence="1">
    <location>
        <begin position="18"/>
        <end position="40"/>
    </location>
</feature>
<keyword evidence="2" id="KW-0732">Signal</keyword>
<dbReference type="AlphaFoldDB" id="A0A6J4DZ15"/>
<feature type="chain" id="PRO_5026747761" evidence="2">
    <location>
        <begin position="23"/>
        <end position="145"/>
    </location>
</feature>
<evidence type="ECO:0000313" key="3">
    <source>
        <dbReference type="EMBL" id="BCG22680.1"/>
    </source>
</evidence>
<sequence length="145" mass="15752">MRALSVLFLAALLAACSSEPPAEPKPTPRPAQQRVQVEEPTPAHLRELKGQLLGAPAGSEVEMALLVIDGRDRPQRLLGSVRLAGTGQALPFKLTFNPEVFPQGERVELRARVSQSGQLVQRLAPRRILQAESQALGQLQLERAP</sequence>
<dbReference type="InterPro" id="IPR039366">
    <property type="entry name" value="Pilotin"/>
</dbReference>
<dbReference type="RefSeq" id="WP_173178869.1">
    <property type="nucleotide sequence ID" value="NZ_AP023189.1"/>
</dbReference>
<dbReference type="EMBL" id="BQKM01000014">
    <property type="protein sequence ID" value="GJN54946.1"/>
    <property type="molecule type" value="Genomic_DNA"/>
</dbReference>
<evidence type="ECO:0000313" key="6">
    <source>
        <dbReference type="Proteomes" id="UP001054892"/>
    </source>
</evidence>
<dbReference type="KEGG" id="ptw:TUM18999_08710"/>
<keyword evidence="3" id="KW-0449">Lipoprotein</keyword>
<dbReference type="Proteomes" id="UP001054892">
    <property type="component" value="Unassembled WGS sequence"/>
</dbReference>
<dbReference type="Proteomes" id="UP000509383">
    <property type="component" value="Chromosome"/>
</dbReference>
<name>A0A6J4DZ15_9PSED</name>
<accession>A0A6J4DZ15</accession>
<dbReference type="Pfam" id="PF09619">
    <property type="entry name" value="YscW"/>
    <property type="match status" value="1"/>
</dbReference>
<feature type="signal peptide" evidence="2">
    <location>
        <begin position="1"/>
        <end position="22"/>
    </location>
</feature>
<evidence type="ECO:0000256" key="1">
    <source>
        <dbReference type="SAM" id="MobiDB-lite"/>
    </source>
</evidence>
<organism evidence="3 5">
    <name type="scientific">Pseudomonas tohonis</name>
    <dbReference type="NCBI Taxonomy" id="2725477"/>
    <lineage>
        <taxon>Bacteria</taxon>
        <taxon>Pseudomonadati</taxon>
        <taxon>Pseudomonadota</taxon>
        <taxon>Gammaproteobacteria</taxon>
        <taxon>Pseudomonadales</taxon>
        <taxon>Pseudomonadaceae</taxon>
        <taxon>Pseudomonas</taxon>
    </lineage>
</organism>
<keyword evidence="6" id="KW-1185">Reference proteome</keyword>
<dbReference type="PROSITE" id="PS51257">
    <property type="entry name" value="PROKAR_LIPOPROTEIN"/>
    <property type="match status" value="1"/>
</dbReference>
<proteinExistence type="predicted"/>
<evidence type="ECO:0000313" key="4">
    <source>
        <dbReference type="EMBL" id="GJN54946.1"/>
    </source>
</evidence>